<accession>A0A0W0S1N9</accession>
<gene>
    <name evidence="3" type="ORF">Lboz_0373</name>
</gene>
<dbReference type="NCBIfam" id="NF038228">
    <property type="entry name" value="IcmH_DotU_IVB"/>
    <property type="match status" value="1"/>
</dbReference>
<dbReference type="Proteomes" id="UP000054695">
    <property type="component" value="Unassembled WGS sequence"/>
</dbReference>
<dbReference type="STRING" id="447.Lboz_0373"/>
<feature type="domain" description="Type IV / VI secretion system DotU" evidence="2">
    <location>
        <begin position="42"/>
        <end position="241"/>
    </location>
</feature>
<keyword evidence="1" id="KW-0812">Transmembrane</keyword>
<evidence type="ECO:0000313" key="3">
    <source>
        <dbReference type="EMBL" id="KTC77420.1"/>
    </source>
</evidence>
<dbReference type="PANTHER" id="PTHR38033">
    <property type="entry name" value="MEMBRANE PROTEIN-RELATED"/>
    <property type="match status" value="1"/>
</dbReference>
<dbReference type="Gene3D" id="1.25.40.590">
    <property type="entry name" value="Type IV / VI secretion system, DotU"/>
    <property type="match status" value="1"/>
</dbReference>
<dbReference type="EMBL" id="LNXU01000002">
    <property type="protein sequence ID" value="KTC77420.1"/>
    <property type="molecule type" value="Genomic_DNA"/>
</dbReference>
<evidence type="ECO:0000313" key="4">
    <source>
        <dbReference type="Proteomes" id="UP000054695"/>
    </source>
</evidence>
<dbReference type="RefSeq" id="WP_058458067.1">
    <property type="nucleotide sequence ID" value="NZ_CAAAIY010000003.1"/>
</dbReference>
<dbReference type="Pfam" id="PF09850">
    <property type="entry name" value="DotU"/>
    <property type="match status" value="1"/>
</dbReference>
<organism evidence="3 4">
    <name type="scientific">Legionella bozemanae</name>
    <name type="common">Fluoribacter bozemanae</name>
    <dbReference type="NCBI Taxonomy" id="447"/>
    <lineage>
        <taxon>Bacteria</taxon>
        <taxon>Pseudomonadati</taxon>
        <taxon>Pseudomonadota</taxon>
        <taxon>Gammaproteobacteria</taxon>
        <taxon>Legionellales</taxon>
        <taxon>Legionellaceae</taxon>
        <taxon>Legionella</taxon>
    </lineage>
</organism>
<dbReference type="PANTHER" id="PTHR38033:SF1">
    <property type="entry name" value="DOTU FAMILY TYPE IV_VI SECRETION SYSTEM PROTEIN"/>
    <property type="match status" value="1"/>
</dbReference>
<proteinExistence type="predicted"/>
<evidence type="ECO:0000256" key="1">
    <source>
        <dbReference type="SAM" id="Phobius"/>
    </source>
</evidence>
<feature type="transmembrane region" description="Helical" evidence="1">
    <location>
        <begin position="220"/>
        <end position="243"/>
    </location>
</feature>
<dbReference type="AlphaFoldDB" id="A0A0W0S1N9"/>
<sequence length="262" mass="29789">MTVAHYPASLVSSQLVDSGTMLVPQGYYRSKLFIAPFSTNALVAAAGPLLSLLERLCLSPSLPAIEDIRDNIEHELLAFQSKMDASKYPADFAAIAHYLMAATIDEILGKNYMRVYQITAEFKAFTPLSNDSAQPQHRFFEILNYIKERPNQYLDLIELVYFLLIIGFEGHYHLKPDGRQVLDNYIEDLYQIIQQNRFNQPRRLFNENPIPKVVKKNYKAVIITLITAVTVVTLAFLTSQYLLENKAKNVLFGHTQLALLDS</sequence>
<name>A0A0W0S1N9_LEGBO</name>
<keyword evidence="4" id="KW-1185">Reference proteome</keyword>
<reference evidence="3 4" key="1">
    <citation type="submission" date="2015-11" db="EMBL/GenBank/DDBJ databases">
        <title>Genomic analysis of 38 Legionella species identifies large and diverse effector repertoires.</title>
        <authorList>
            <person name="Burstein D."/>
            <person name="Amaro F."/>
            <person name="Zusman T."/>
            <person name="Lifshitz Z."/>
            <person name="Cohen O."/>
            <person name="Gilbert J.A."/>
            <person name="Pupko T."/>
            <person name="Shuman H.A."/>
            <person name="Segal G."/>
        </authorList>
    </citation>
    <scope>NUCLEOTIDE SEQUENCE [LARGE SCALE GENOMIC DNA]</scope>
    <source>
        <strain evidence="3 4">WIGA</strain>
    </source>
</reference>
<comment type="caution">
    <text evidence="3">The sequence shown here is derived from an EMBL/GenBank/DDBJ whole genome shotgun (WGS) entry which is preliminary data.</text>
</comment>
<dbReference type="NCBIfam" id="TIGR03349">
    <property type="entry name" value="IV_VI_DotU"/>
    <property type="match status" value="1"/>
</dbReference>
<dbReference type="InterPro" id="IPR017732">
    <property type="entry name" value="T4/T6SS_DotU"/>
</dbReference>
<keyword evidence="1" id="KW-1133">Transmembrane helix</keyword>
<dbReference type="PATRIC" id="fig|447.4.peg.402"/>
<keyword evidence="1" id="KW-0472">Membrane</keyword>
<evidence type="ECO:0000259" key="2">
    <source>
        <dbReference type="Pfam" id="PF09850"/>
    </source>
</evidence>
<dbReference type="InterPro" id="IPR038522">
    <property type="entry name" value="T4/T6SS_DotU_sf"/>
</dbReference>
<dbReference type="OrthoDB" id="345640at2"/>
<protein>
    <submittedName>
        <fullName evidence="3">IcmH (DotU)</fullName>
    </submittedName>
</protein>